<dbReference type="FunFam" id="1.10.287.610:FF:000001">
    <property type="entry name" value="30S ribosomal protein S2"/>
    <property type="match status" value="1"/>
</dbReference>
<dbReference type="GO" id="GO:0003735">
    <property type="term" value="F:structural constituent of ribosome"/>
    <property type="evidence" value="ECO:0007669"/>
    <property type="project" value="InterPro"/>
</dbReference>
<dbReference type="GO" id="GO:0022627">
    <property type="term" value="C:cytosolic small ribosomal subunit"/>
    <property type="evidence" value="ECO:0007669"/>
    <property type="project" value="TreeGrafter"/>
</dbReference>
<gene>
    <name evidence="5 7" type="primary">rpsB</name>
    <name evidence="7" type="ORF">BUCIPICE3303_149</name>
</gene>
<keyword evidence="2 5" id="KW-0689">Ribosomal protein</keyword>
<dbReference type="Pfam" id="PF00318">
    <property type="entry name" value="Ribosomal_S2"/>
    <property type="match status" value="1"/>
</dbReference>
<dbReference type="HAMAP" id="MF_00291_B">
    <property type="entry name" value="Ribosomal_uS2_B"/>
    <property type="match status" value="1"/>
</dbReference>
<dbReference type="PROSITE" id="PS00963">
    <property type="entry name" value="RIBOSOMAL_S2_2"/>
    <property type="match status" value="1"/>
</dbReference>
<dbReference type="EMBL" id="LR217739">
    <property type="protein sequence ID" value="VFP88180.1"/>
    <property type="molecule type" value="Genomic_DNA"/>
</dbReference>
<dbReference type="InterPro" id="IPR018130">
    <property type="entry name" value="Ribosomal_uS2_CS"/>
</dbReference>
<dbReference type="SUPFAM" id="SSF52313">
    <property type="entry name" value="Ribosomal protein S2"/>
    <property type="match status" value="1"/>
</dbReference>
<dbReference type="Gene3D" id="1.10.287.610">
    <property type="entry name" value="Helix hairpin bin"/>
    <property type="match status" value="1"/>
</dbReference>
<evidence type="ECO:0000256" key="6">
    <source>
        <dbReference type="RuleBase" id="RU003631"/>
    </source>
</evidence>
<dbReference type="PROSITE" id="PS00962">
    <property type="entry name" value="RIBOSOMAL_S2_1"/>
    <property type="match status" value="1"/>
</dbReference>
<dbReference type="PANTHER" id="PTHR12534">
    <property type="entry name" value="30S RIBOSOMAL PROTEIN S2 PROKARYOTIC AND ORGANELLAR"/>
    <property type="match status" value="1"/>
</dbReference>
<keyword evidence="3 5" id="KW-0687">Ribonucleoprotein</keyword>
<comment type="similarity">
    <text evidence="1 5 6">Belongs to the universal ribosomal protein uS2 family.</text>
</comment>
<evidence type="ECO:0000313" key="7">
    <source>
        <dbReference type="EMBL" id="VFP88180.1"/>
    </source>
</evidence>
<dbReference type="GO" id="GO:0006412">
    <property type="term" value="P:translation"/>
    <property type="evidence" value="ECO:0007669"/>
    <property type="project" value="UniProtKB-UniRule"/>
</dbReference>
<protein>
    <recommendedName>
        <fullName evidence="4 5">Small ribosomal subunit protein uS2</fullName>
    </recommendedName>
</protein>
<evidence type="ECO:0000256" key="2">
    <source>
        <dbReference type="ARBA" id="ARBA00022980"/>
    </source>
</evidence>
<dbReference type="NCBIfam" id="TIGR01011">
    <property type="entry name" value="rpsB_bact"/>
    <property type="match status" value="1"/>
</dbReference>
<evidence type="ECO:0000256" key="1">
    <source>
        <dbReference type="ARBA" id="ARBA00006242"/>
    </source>
</evidence>
<dbReference type="InterPro" id="IPR001865">
    <property type="entry name" value="Ribosomal_uS2"/>
</dbReference>
<sequence length="242" mass="27290">MNVALMKNMIKAGVHFGHQTRYWNPKMKPFIFGIKNKVHIINLEKTLPLFKLAIVALKKIINNNGKILFVGTKPAASLAIKSIALSCRQFYVNHRWLGGMLTNWKTVRQSISKLKDLERQSTDGTFDKLTKKEVLLRLRLLGKLENSLGGIKNMGGLPDAIFIIDTTHEHIAIQEANNLGIPIFAIVDTNSSPEGINYIIPGNDDAIRSINLYLNILSNSLSKCYKEKKESIILKKRLQKNN</sequence>
<dbReference type="PRINTS" id="PR00395">
    <property type="entry name" value="RIBOSOMALS2"/>
</dbReference>
<dbReference type="InterPro" id="IPR023591">
    <property type="entry name" value="Ribosomal_uS2_flav_dom_sf"/>
</dbReference>
<proteinExistence type="inferred from homology"/>
<reference evidence="7 8" key="1">
    <citation type="submission" date="2019-02" db="EMBL/GenBank/DDBJ databases">
        <authorList>
            <person name="Manzano-Marin A."/>
            <person name="Manzano-Marin A."/>
        </authorList>
    </citation>
    <scope>NUCLEOTIDE SEQUENCE [LARGE SCALE GENOMIC DNA]</scope>
    <source>
        <strain evidence="7 8">BuCipiceae</strain>
    </source>
</reference>
<dbReference type="Gene3D" id="3.40.50.10490">
    <property type="entry name" value="Glucose-6-phosphate isomerase like protein, domain 1"/>
    <property type="match status" value="1"/>
</dbReference>
<dbReference type="RefSeq" id="WP_154049442.1">
    <property type="nucleotide sequence ID" value="NZ_LR217739.1"/>
</dbReference>
<evidence type="ECO:0000256" key="3">
    <source>
        <dbReference type="ARBA" id="ARBA00023274"/>
    </source>
</evidence>
<name>A0A803FTQ0_9GAMM</name>
<evidence type="ECO:0000313" key="8">
    <source>
        <dbReference type="Proteomes" id="UP000294455"/>
    </source>
</evidence>
<dbReference type="PANTHER" id="PTHR12534:SF0">
    <property type="entry name" value="SMALL RIBOSOMAL SUBUNIT PROTEIN US2M"/>
    <property type="match status" value="1"/>
</dbReference>
<dbReference type="AlphaFoldDB" id="A0A803FTQ0"/>
<accession>A0A803FTQ0</accession>
<dbReference type="OrthoDB" id="9808036at2"/>
<organism evidence="7 8">
    <name type="scientific">Buchnera aphidicola</name>
    <name type="common">Cinara piceae</name>
    <dbReference type="NCBI Taxonomy" id="1660043"/>
    <lineage>
        <taxon>Bacteria</taxon>
        <taxon>Pseudomonadati</taxon>
        <taxon>Pseudomonadota</taxon>
        <taxon>Gammaproteobacteria</taxon>
        <taxon>Enterobacterales</taxon>
        <taxon>Erwiniaceae</taxon>
        <taxon>Buchnera</taxon>
    </lineage>
</organism>
<dbReference type="CDD" id="cd01425">
    <property type="entry name" value="RPS2"/>
    <property type="match status" value="1"/>
</dbReference>
<dbReference type="InterPro" id="IPR005706">
    <property type="entry name" value="Ribosomal_uS2_bac/mit/plastid"/>
</dbReference>
<evidence type="ECO:0000256" key="5">
    <source>
        <dbReference type="HAMAP-Rule" id="MF_00291"/>
    </source>
</evidence>
<evidence type="ECO:0000256" key="4">
    <source>
        <dbReference type="ARBA" id="ARBA00035256"/>
    </source>
</evidence>
<dbReference type="Proteomes" id="UP000294455">
    <property type="component" value="Chromosome"/>
</dbReference>